<feature type="region of interest" description="Disordered" evidence="2">
    <location>
        <begin position="1"/>
        <end position="22"/>
    </location>
</feature>
<dbReference type="AlphaFoldDB" id="A0A0L0SL29"/>
<feature type="region of interest" description="Disordered" evidence="2">
    <location>
        <begin position="662"/>
        <end position="705"/>
    </location>
</feature>
<dbReference type="PANTHER" id="PTHR45638">
    <property type="entry name" value="CYCLIC NUCLEOTIDE-GATED CATION CHANNEL SUBUNIT A"/>
    <property type="match status" value="1"/>
</dbReference>
<evidence type="ECO:0000313" key="5">
    <source>
        <dbReference type="Proteomes" id="UP000054350"/>
    </source>
</evidence>
<dbReference type="eggNOG" id="KOG0500">
    <property type="taxonomic scope" value="Eukaryota"/>
</dbReference>
<dbReference type="OrthoDB" id="421226at2759"/>
<feature type="region of interest" description="Disordered" evidence="2">
    <location>
        <begin position="848"/>
        <end position="880"/>
    </location>
</feature>
<feature type="domain" description="Cyclic nucleotide-binding" evidence="3">
    <location>
        <begin position="534"/>
        <end position="604"/>
    </location>
</feature>
<proteinExistence type="predicted"/>
<dbReference type="InterPro" id="IPR000595">
    <property type="entry name" value="cNMP-bd_dom"/>
</dbReference>
<gene>
    <name evidence="4" type="ORF">AMAG_08413</name>
</gene>
<sequence>MTDSTDRTPPRPPPPARAPSAAAIISPAHRATLQRSNAPRQSEPVLLPGAAAAIASASPAVPAVSAAATGSATSVIGRVRQSEPVLTLPRGGHGTGTGTHKRALHGAPAAAAATPSLPASQQYLSVSRYTNHADSLVGDDVSVAARMQLVRSTSFASSAAASGASPGTAVPPIPALAVRKTDVLATWIWAVWDVLMAAVHVYHLVLVPLTWAWACELSTPWFLVAAYTADCLNIVNVALTCSRPYVDEFGVTVTVPAMIREHYFARNFGWHELVGAVPFDLIIIYLADFHGACVVQTGATFLSFRTENSPWYLTLWAWLRTLRFLTLARPVRTFYRAEMPLVPRAVSRLLKSVAAYVWMAHFDNCLFWALCKWEDADQSWINVNFAMTSSGLDASWATQYMLSSYETQRVLFFDFRDTGTTVEYLYGLVELGFGLLINGIVFGEITSIIQSMDTTGTLEENVQAHRFRMDCLCQFMRQRKFPVELQKRVCQHNEFEWIRHKGLAEDELFGHMPASLHQDVCNHLFLPLLASMPLFKDCDAAFTASLARAMRMITVNEDFYVFRHNDDGQEMYFCRSGCVEVILPDGKVICQLKSGAFFGEIALFGPLPMSFDPGHHLHHNAHHDLGRSVPPHRLGAHEIRDRAVHLAQARLRPDLIGLPKTRRRVQARHRRKETRRRETPRRRSARGRGRASGRHCRTGGEEAAPARRLGNRVDGARQGVRRGDWGWEGGHGARGEGVAVVVALGGGWWRWRWRWEWGWRRWRWRWEWGWRRWDGWEAQGERGVVRVGGEGREGQVSTTIGWKRTRGWGTVGKVPTWIWCLFFESGKNDQGTMERRRRGPCGETVVAVGRDKKTINDDERHQNEKCQHQSSNYRYSRAYE</sequence>
<keyword evidence="5" id="KW-1185">Reference proteome</keyword>
<dbReference type="SMART" id="SM00100">
    <property type="entry name" value="cNMP"/>
    <property type="match status" value="1"/>
</dbReference>
<dbReference type="Gene3D" id="1.10.287.630">
    <property type="entry name" value="Helix hairpin bin"/>
    <property type="match status" value="1"/>
</dbReference>
<dbReference type="PANTHER" id="PTHR45638:SF11">
    <property type="entry name" value="CYCLIC NUCLEOTIDE-GATED CATION CHANNEL SUBUNIT A"/>
    <property type="match status" value="1"/>
</dbReference>
<protein>
    <recommendedName>
        <fullName evidence="3">Cyclic nucleotide-binding domain-containing protein</fullName>
    </recommendedName>
</protein>
<dbReference type="EMBL" id="GG745342">
    <property type="protein sequence ID" value="KNE63271.1"/>
    <property type="molecule type" value="Genomic_DNA"/>
</dbReference>
<keyword evidence="1" id="KW-0813">Transport</keyword>
<dbReference type="Gene3D" id="2.60.120.10">
    <property type="entry name" value="Jelly Rolls"/>
    <property type="match status" value="1"/>
</dbReference>
<dbReference type="InterPro" id="IPR014710">
    <property type="entry name" value="RmlC-like_jellyroll"/>
</dbReference>
<dbReference type="VEuPathDB" id="FungiDB:AMAG_08413"/>
<dbReference type="Pfam" id="PF00027">
    <property type="entry name" value="cNMP_binding"/>
    <property type="match status" value="1"/>
</dbReference>
<evidence type="ECO:0000256" key="1">
    <source>
        <dbReference type="ARBA" id="ARBA00023286"/>
    </source>
</evidence>
<dbReference type="Proteomes" id="UP000054350">
    <property type="component" value="Unassembled WGS sequence"/>
</dbReference>
<dbReference type="STRING" id="578462.A0A0L0SL29"/>
<keyword evidence="1" id="KW-1071">Ligand-gated ion channel</keyword>
<feature type="compositionally biased region" description="Basic residues" evidence="2">
    <location>
        <begin position="662"/>
        <end position="697"/>
    </location>
</feature>
<feature type="compositionally biased region" description="Basic and acidic residues" evidence="2">
    <location>
        <begin position="849"/>
        <end position="867"/>
    </location>
</feature>
<keyword evidence="1" id="KW-0406">Ion transport</keyword>
<dbReference type="SUPFAM" id="SSF51206">
    <property type="entry name" value="cAMP-binding domain-like"/>
    <property type="match status" value="1"/>
</dbReference>
<evidence type="ECO:0000313" key="4">
    <source>
        <dbReference type="EMBL" id="KNE63271.1"/>
    </source>
</evidence>
<dbReference type="InterPro" id="IPR050866">
    <property type="entry name" value="CNG_cation_channel"/>
</dbReference>
<dbReference type="GO" id="GO:0005221">
    <property type="term" value="F:intracellularly cyclic nucleotide-activated monoatomic cation channel activity"/>
    <property type="evidence" value="ECO:0007669"/>
    <property type="project" value="InterPro"/>
</dbReference>
<evidence type="ECO:0000259" key="3">
    <source>
        <dbReference type="PROSITE" id="PS50042"/>
    </source>
</evidence>
<organism evidence="4 5">
    <name type="scientific">Allomyces macrogynus (strain ATCC 38327)</name>
    <name type="common">Allomyces javanicus var. macrogynus</name>
    <dbReference type="NCBI Taxonomy" id="578462"/>
    <lineage>
        <taxon>Eukaryota</taxon>
        <taxon>Fungi</taxon>
        <taxon>Fungi incertae sedis</taxon>
        <taxon>Blastocladiomycota</taxon>
        <taxon>Blastocladiomycetes</taxon>
        <taxon>Blastocladiales</taxon>
        <taxon>Blastocladiaceae</taxon>
        <taxon>Allomyces</taxon>
    </lineage>
</organism>
<dbReference type="PROSITE" id="PS50042">
    <property type="entry name" value="CNMP_BINDING_3"/>
    <property type="match status" value="1"/>
</dbReference>
<name>A0A0L0SL29_ALLM3</name>
<reference evidence="4 5" key="1">
    <citation type="submission" date="2009-11" db="EMBL/GenBank/DDBJ databases">
        <title>Annotation of Allomyces macrogynus ATCC 38327.</title>
        <authorList>
            <consortium name="The Broad Institute Genome Sequencing Platform"/>
            <person name="Russ C."/>
            <person name="Cuomo C."/>
            <person name="Burger G."/>
            <person name="Gray M.W."/>
            <person name="Holland P.W.H."/>
            <person name="King N."/>
            <person name="Lang F.B.F."/>
            <person name="Roger A.J."/>
            <person name="Ruiz-Trillo I."/>
            <person name="Young S.K."/>
            <person name="Zeng Q."/>
            <person name="Gargeya S."/>
            <person name="Fitzgerald M."/>
            <person name="Haas B."/>
            <person name="Abouelleil A."/>
            <person name="Alvarado L."/>
            <person name="Arachchi H.M."/>
            <person name="Berlin A."/>
            <person name="Chapman S.B."/>
            <person name="Gearin G."/>
            <person name="Goldberg J."/>
            <person name="Griggs A."/>
            <person name="Gujja S."/>
            <person name="Hansen M."/>
            <person name="Heiman D."/>
            <person name="Howarth C."/>
            <person name="Larimer J."/>
            <person name="Lui A."/>
            <person name="MacDonald P.J.P."/>
            <person name="McCowen C."/>
            <person name="Montmayeur A."/>
            <person name="Murphy C."/>
            <person name="Neiman D."/>
            <person name="Pearson M."/>
            <person name="Priest M."/>
            <person name="Roberts A."/>
            <person name="Saif S."/>
            <person name="Shea T."/>
            <person name="Sisk P."/>
            <person name="Stolte C."/>
            <person name="Sykes S."/>
            <person name="Wortman J."/>
            <person name="Nusbaum C."/>
            <person name="Birren B."/>
        </authorList>
    </citation>
    <scope>NUCLEOTIDE SEQUENCE [LARGE SCALE GENOMIC DNA]</scope>
    <source>
        <strain evidence="4 5">ATCC 38327</strain>
    </source>
</reference>
<dbReference type="CDD" id="cd00038">
    <property type="entry name" value="CAP_ED"/>
    <property type="match status" value="1"/>
</dbReference>
<dbReference type="InterPro" id="IPR018490">
    <property type="entry name" value="cNMP-bd_dom_sf"/>
</dbReference>
<evidence type="ECO:0000256" key="2">
    <source>
        <dbReference type="SAM" id="MobiDB-lite"/>
    </source>
</evidence>
<accession>A0A0L0SL29</accession>
<dbReference type="GO" id="GO:0044877">
    <property type="term" value="F:protein-containing complex binding"/>
    <property type="evidence" value="ECO:0007669"/>
    <property type="project" value="TreeGrafter"/>
</dbReference>
<feature type="region of interest" description="Disordered" evidence="2">
    <location>
        <begin position="82"/>
        <end position="111"/>
    </location>
</feature>
<reference evidence="5" key="2">
    <citation type="submission" date="2009-11" db="EMBL/GenBank/DDBJ databases">
        <title>The Genome Sequence of Allomyces macrogynus strain ATCC 38327.</title>
        <authorList>
            <consortium name="The Broad Institute Genome Sequencing Platform"/>
            <person name="Russ C."/>
            <person name="Cuomo C."/>
            <person name="Shea T."/>
            <person name="Young S.K."/>
            <person name="Zeng Q."/>
            <person name="Koehrsen M."/>
            <person name="Haas B."/>
            <person name="Borodovsky M."/>
            <person name="Guigo R."/>
            <person name="Alvarado L."/>
            <person name="Berlin A."/>
            <person name="Borenstein D."/>
            <person name="Chen Z."/>
            <person name="Engels R."/>
            <person name="Freedman E."/>
            <person name="Gellesch M."/>
            <person name="Goldberg J."/>
            <person name="Griggs A."/>
            <person name="Gujja S."/>
            <person name="Heiman D."/>
            <person name="Hepburn T."/>
            <person name="Howarth C."/>
            <person name="Jen D."/>
            <person name="Larson L."/>
            <person name="Lewis B."/>
            <person name="Mehta T."/>
            <person name="Park D."/>
            <person name="Pearson M."/>
            <person name="Roberts A."/>
            <person name="Saif S."/>
            <person name="Shenoy N."/>
            <person name="Sisk P."/>
            <person name="Stolte C."/>
            <person name="Sykes S."/>
            <person name="Walk T."/>
            <person name="White J."/>
            <person name="Yandava C."/>
            <person name="Burger G."/>
            <person name="Gray M.W."/>
            <person name="Holland P.W.H."/>
            <person name="King N."/>
            <person name="Lang F.B.F."/>
            <person name="Roger A.J."/>
            <person name="Ruiz-Trillo I."/>
            <person name="Lander E."/>
            <person name="Nusbaum C."/>
        </authorList>
    </citation>
    <scope>NUCLEOTIDE SEQUENCE [LARGE SCALE GENOMIC DNA]</scope>
    <source>
        <strain evidence="5">ATCC 38327</strain>
    </source>
</reference>
<keyword evidence="1" id="KW-0407">Ion channel</keyword>